<accession>A0A9Q0WG19</accession>
<organism evidence="1 2">
    <name type="scientific">Salix koriyanagi</name>
    <dbReference type="NCBI Taxonomy" id="2511006"/>
    <lineage>
        <taxon>Eukaryota</taxon>
        <taxon>Viridiplantae</taxon>
        <taxon>Streptophyta</taxon>
        <taxon>Embryophyta</taxon>
        <taxon>Tracheophyta</taxon>
        <taxon>Spermatophyta</taxon>
        <taxon>Magnoliopsida</taxon>
        <taxon>eudicotyledons</taxon>
        <taxon>Gunneridae</taxon>
        <taxon>Pentapetalae</taxon>
        <taxon>rosids</taxon>
        <taxon>fabids</taxon>
        <taxon>Malpighiales</taxon>
        <taxon>Salicaceae</taxon>
        <taxon>Saliceae</taxon>
        <taxon>Salix</taxon>
    </lineage>
</organism>
<keyword evidence="2" id="KW-1185">Reference proteome</keyword>
<gene>
    <name evidence="1" type="ORF">OIU74_023773</name>
</gene>
<comment type="caution">
    <text evidence="1">The sequence shown here is derived from an EMBL/GenBank/DDBJ whole genome shotgun (WGS) entry which is preliminary data.</text>
</comment>
<sequence length="89" mass="10209">MSRTLTRNFRNTLQLRSGGSLESFPRNIGSYLHLHHLPFVALLQQQLPPSLHSLQKQRVVQDCQNGYSFCLELSVLALEPGKFSEDRTR</sequence>
<name>A0A9Q0WG19_9ROSI</name>
<proteinExistence type="predicted"/>
<dbReference type="AlphaFoldDB" id="A0A9Q0WG19"/>
<evidence type="ECO:0000313" key="1">
    <source>
        <dbReference type="EMBL" id="KAJ6764965.1"/>
    </source>
</evidence>
<protein>
    <submittedName>
        <fullName evidence="1">Uncharacterized protein</fullName>
    </submittedName>
</protein>
<evidence type="ECO:0000313" key="2">
    <source>
        <dbReference type="Proteomes" id="UP001151752"/>
    </source>
</evidence>
<dbReference type="Proteomes" id="UP001151752">
    <property type="component" value="Chromosome 12"/>
</dbReference>
<reference evidence="1" key="2">
    <citation type="journal article" date="2023" name="Int. J. Mol. Sci.">
        <title>De Novo Assembly and Annotation of 11 Diverse Shrub Willow (Salix) Genomes Reveals Novel Gene Organization in Sex-Linked Regions.</title>
        <authorList>
            <person name="Hyden B."/>
            <person name="Feng K."/>
            <person name="Yates T.B."/>
            <person name="Jawdy S."/>
            <person name="Cereghino C."/>
            <person name="Smart L.B."/>
            <person name="Muchero W."/>
        </authorList>
    </citation>
    <scope>NUCLEOTIDE SEQUENCE</scope>
    <source>
        <tissue evidence="1">Shoot tip</tissue>
    </source>
</reference>
<reference evidence="1" key="1">
    <citation type="submission" date="2022-11" db="EMBL/GenBank/DDBJ databases">
        <authorList>
            <person name="Hyden B.L."/>
            <person name="Feng K."/>
            <person name="Yates T."/>
            <person name="Jawdy S."/>
            <person name="Smart L.B."/>
            <person name="Muchero W."/>
        </authorList>
    </citation>
    <scope>NUCLEOTIDE SEQUENCE</scope>
    <source>
        <tissue evidence="1">Shoot tip</tissue>
    </source>
</reference>
<dbReference type="EMBL" id="JAPFFM010000004">
    <property type="protein sequence ID" value="KAJ6764965.1"/>
    <property type="molecule type" value="Genomic_DNA"/>
</dbReference>